<sequence>MPLPAQGKSILQTADPYHIPGYGGYCPQFKYQIGQTFGKTTNRLLQDCNVPSSGRLVLAEIYPSFTETDKLQDMRDHLMKTRTASWGDQKLVQAMVPGYTGFIPKSEHYFGKRYAENCSNAISDFENDQRTYNRKAQELRVIDALQSGKMDPSNVDKLPTLTAHHRTPLRAVAAEAKPYISPNAHHHSMSPYYMDGSNSKKNFMSGYTGFVPRSRGLLGKGYPFITHQALNEFTDGTQLYKLNLHKPVTVERVETYRLDTQPIYPTETGLVPHYTGHIPGEKFRYGRTFGFSTQNALSSTPKQMVTAIA</sequence>
<evidence type="ECO:0000256" key="2">
    <source>
        <dbReference type="ARBA" id="ARBA00022490"/>
    </source>
</evidence>
<feature type="domain" description="Ciliary microtubule inner protein 2A-C-like" evidence="6">
    <location>
        <begin position="269"/>
        <end position="299"/>
    </location>
</feature>
<dbReference type="Pfam" id="PF10629">
    <property type="entry name" value="CMI2B-like"/>
    <property type="match status" value="2"/>
</dbReference>
<dbReference type="RefSeq" id="XP_013382161.1">
    <property type="nucleotide sequence ID" value="XM_013526707.1"/>
</dbReference>
<evidence type="ECO:0000256" key="5">
    <source>
        <dbReference type="ARBA" id="ARBA00035661"/>
    </source>
</evidence>
<dbReference type="AlphaFoldDB" id="A0A1S3H9L5"/>
<keyword evidence="2" id="KW-0963">Cytoplasm</keyword>
<evidence type="ECO:0000313" key="8">
    <source>
        <dbReference type="RefSeq" id="XP_013382161.1"/>
    </source>
</evidence>
<dbReference type="GeneID" id="106152960"/>
<dbReference type="PANTHER" id="PTHR22146">
    <property type="entry name" value="CAT EYE SYNDROME CRITICAL REGION PROTEIN 6"/>
    <property type="match status" value="1"/>
</dbReference>
<keyword evidence="3" id="KW-0206">Cytoskeleton</keyword>
<evidence type="ECO:0000313" key="7">
    <source>
        <dbReference type="Proteomes" id="UP000085678"/>
    </source>
</evidence>
<organism evidence="7 8">
    <name type="scientific">Lingula anatina</name>
    <name type="common">Brachiopod</name>
    <name type="synonym">Lingula unguis</name>
    <dbReference type="NCBI Taxonomy" id="7574"/>
    <lineage>
        <taxon>Eukaryota</taxon>
        <taxon>Metazoa</taxon>
        <taxon>Spiralia</taxon>
        <taxon>Lophotrochozoa</taxon>
        <taxon>Brachiopoda</taxon>
        <taxon>Linguliformea</taxon>
        <taxon>Lingulata</taxon>
        <taxon>Lingulida</taxon>
        <taxon>Linguloidea</taxon>
        <taxon>Lingulidae</taxon>
        <taxon>Lingula</taxon>
    </lineage>
</organism>
<dbReference type="OrthoDB" id="2019884at2759"/>
<comment type="subcellular location">
    <subcellularLocation>
        <location evidence="1">Cytoplasm</location>
        <location evidence="1">Cytoskeleton</location>
        <location evidence="1">Cilium axoneme</location>
    </subcellularLocation>
</comment>
<gene>
    <name evidence="8" type="primary">LOC106152960</name>
</gene>
<dbReference type="STRING" id="7574.A0A1S3H9L5"/>
<evidence type="ECO:0000256" key="1">
    <source>
        <dbReference type="ARBA" id="ARBA00004430"/>
    </source>
</evidence>
<keyword evidence="4" id="KW-0966">Cell projection</keyword>
<dbReference type="GO" id="GO:0005930">
    <property type="term" value="C:axoneme"/>
    <property type="evidence" value="ECO:0007669"/>
    <property type="project" value="UniProtKB-SubCell"/>
</dbReference>
<comment type="similarity">
    <text evidence="5">Belongs to the CIMIP2 family.</text>
</comment>
<accession>A0A1S3H9L5</accession>
<evidence type="ECO:0000259" key="6">
    <source>
        <dbReference type="Pfam" id="PF10629"/>
    </source>
</evidence>
<proteinExistence type="inferred from homology"/>
<keyword evidence="7" id="KW-1185">Reference proteome</keyword>
<name>A0A1S3H9L5_LINAN</name>
<feature type="domain" description="Ciliary microtubule inner protein 2A-C-like" evidence="6">
    <location>
        <begin position="15"/>
        <end position="47"/>
    </location>
</feature>
<dbReference type="PANTHER" id="PTHR22146:SF8">
    <property type="entry name" value="PROTEIN FAM166B"/>
    <property type="match status" value="1"/>
</dbReference>
<protein>
    <submittedName>
        <fullName evidence="8">Protein FAM166B</fullName>
    </submittedName>
</protein>
<dbReference type="GO" id="GO:0015630">
    <property type="term" value="C:microtubule cytoskeleton"/>
    <property type="evidence" value="ECO:0007669"/>
    <property type="project" value="UniProtKB-ARBA"/>
</dbReference>
<dbReference type="KEGG" id="lak:106152960"/>
<dbReference type="InParanoid" id="A0A1S3H9L5"/>
<evidence type="ECO:0000256" key="4">
    <source>
        <dbReference type="ARBA" id="ARBA00023273"/>
    </source>
</evidence>
<evidence type="ECO:0000256" key="3">
    <source>
        <dbReference type="ARBA" id="ARBA00023212"/>
    </source>
</evidence>
<reference evidence="8" key="1">
    <citation type="submission" date="2025-08" db="UniProtKB">
        <authorList>
            <consortium name="RefSeq"/>
        </authorList>
    </citation>
    <scope>IDENTIFICATION</scope>
    <source>
        <tissue evidence="8">Gonads</tissue>
    </source>
</reference>
<dbReference type="Proteomes" id="UP000085678">
    <property type="component" value="Unplaced"/>
</dbReference>
<dbReference type="InterPro" id="IPR018902">
    <property type="entry name" value="CMI2A-C-like_dom"/>
</dbReference>